<organism evidence="17 18">
    <name type="scientific">Falsiroseomonas bella</name>
    <dbReference type="NCBI Taxonomy" id="2184016"/>
    <lineage>
        <taxon>Bacteria</taxon>
        <taxon>Pseudomonadati</taxon>
        <taxon>Pseudomonadota</taxon>
        <taxon>Alphaproteobacteria</taxon>
        <taxon>Acetobacterales</taxon>
        <taxon>Roseomonadaceae</taxon>
        <taxon>Falsiroseomonas</taxon>
    </lineage>
</organism>
<evidence type="ECO:0000256" key="2">
    <source>
        <dbReference type="ARBA" id="ARBA00009578"/>
    </source>
</evidence>
<feature type="transmembrane region" description="Helical" evidence="15">
    <location>
        <begin position="783"/>
        <end position="801"/>
    </location>
</feature>
<dbReference type="InterPro" id="IPR023615">
    <property type="entry name" value="Cyt_c_Oxase_su1_BS"/>
</dbReference>
<keyword evidence="6 14" id="KW-0679">Respiratory chain</keyword>
<name>A0A317FB21_9PROT</name>
<dbReference type="PROSITE" id="PS00077">
    <property type="entry name" value="COX1_CUB"/>
    <property type="match status" value="1"/>
</dbReference>
<keyword evidence="13 15" id="KW-0472">Membrane</keyword>
<reference evidence="18" key="1">
    <citation type="submission" date="2018-05" db="EMBL/GenBank/DDBJ databases">
        <authorList>
            <person name="Du Z."/>
            <person name="Wang X."/>
        </authorList>
    </citation>
    <scope>NUCLEOTIDE SEQUENCE [LARGE SCALE GENOMIC DNA]</scope>
    <source>
        <strain evidence="18">CQN31</strain>
    </source>
</reference>
<dbReference type="InterPro" id="IPR036927">
    <property type="entry name" value="Cyt_c_oxase-like_su1_sf"/>
</dbReference>
<keyword evidence="3 14" id="KW-0813">Transport</keyword>
<dbReference type="GO" id="GO:0046872">
    <property type="term" value="F:metal ion binding"/>
    <property type="evidence" value="ECO:0007669"/>
    <property type="project" value="UniProtKB-KW"/>
</dbReference>
<dbReference type="Pfam" id="PF00115">
    <property type="entry name" value="COX1"/>
    <property type="match status" value="1"/>
</dbReference>
<feature type="transmembrane region" description="Helical" evidence="15">
    <location>
        <begin position="331"/>
        <end position="356"/>
    </location>
</feature>
<dbReference type="GO" id="GO:0005886">
    <property type="term" value="C:plasma membrane"/>
    <property type="evidence" value="ECO:0007669"/>
    <property type="project" value="UniProtKB-SubCell"/>
</dbReference>
<dbReference type="InterPro" id="IPR035973">
    <property type="entry name" value="Cyt_c_oxidase_su3-like_sf"/>
</dbReference>
<evidence type="ECO:0000259" key="16">
    <source>
        <dbReference type="PROSITE" id="PS50855"/>
    </source>
</evidence>
<dbReference type="Proteomes" id="UP000245765">
    <property type="component" value="Unassembled WGS sequence"/>
</dbReference>
<evidence type="ECO:0000256" key="11">
    <source>
        <dbReference type="ARBA" id="ARBA00023004"/>
    </source>
</evidence>
<feature type="transmembrane region" description="Helical" evidence="15">
    <location>
        <begin position="368"/>
        <end position="390"/>
    </location>
</feature>
<evidence type="ECO:0000256" key="3">
    <source>
        <dbReference type="ARBA" id="ARBA00022448"/>
    </source>
</evidence>
<dbReference type="Gene3D" id="1.20.120.80">
    <property type="entry name" value="Cytochrome c oxidase, subunit III, four-helix bundle"/>
    <property type="match status" value="1"/>
</dbReference>
<evidence type="ECO:0000256" key="7">
    <source>
        <dbReference type="ARBA" id="ARBA00022692"/>
    </source>
</evidence>
<evidence type="ECO:0000256" key="15">
    <source>
        <dbReference type="SAM" id="Phobius"/>
    </source>
</evidence>
<keyword evidence="18" id="KW-1185">Reference proteome</keyword>
<dbReference type="OrthoDB" id="9803294at2"/>
<keyword evidence="12" id="KW-0186">Copper</keyword>
<keyword evidence="7 14" id="KW-0812">Transmembrane</keyword>
<dbReference type="SUPFAM" id="SSF81442">
    <property type="entry name" value="Cytochrome c oxidase subunit I-like"/>
    <property type="match status" value="1"/>
</dbReference>
<gene>
    <name evidence="17" type="ORF">DFH01_17835</name>
</gene>
<evidence type="ECO:0000256" key="6">
    <source>
        <dbReference type="ARBA" id="ARBA00022660"/>
    </source>
</evidence>
<evidence type="ECO:0000256" key="1">
    <source>
        <dbReference type="ARBA" id="ARBA00004651"/>
    </source>
</evidence>
<dbReference type="PANTHER" id="PTHR10422">
    <property type="entry name" value="CYTOCHROME C OXIDASE SUBUNIT 1"/>
    <property type="match status" value="1"/>
</dbReference>
<feature type="transmembrane region" description="Helical" evidence="15">
    <location>
        <begin position="663"/>
        <end position="688"/>
    </location>
</feature>
<evidence type="ECO:0000256" key="4">
    <source>
        <dbReference type="ARBA" id="ARBA00022475"/>
    </source>
</evidence>
<evidence type="ECO:0000256" key="12">
    <source>
        <dbReference type="ARBA" id="ARBA00023008"/>
    </source>
</evidence>
<sequence length="847" mass="92486">MADPLSRDAPLPNPLPRPEGELEELERIWRRPRGWRFVTVVNNNWIGTLYLGTAGLFCVFAVILSLLMRAQLAVPANDFLAAERYNQFFTVHGTAMMFLFAVPAVEALGVYLLPAMLAARDLPFPRLSAFAFWAYAIGGTAFFVSLFFGVAPNGGWFMYPPLTSKEYSPGINADFWLLGIGFIEISAIAGAIEIIVGILRNRAPGMSLSKMPLFAWAMLVFAVMIVFAFPAVIWATILLELERAFDWPFFLADRGGDPLLWQHLFWFFGHPEVYIIFLPAAGAVSMIIPAMVQARMVGYGLVALALVGTGFLSFGLWVHHMFATGIPSLSLSFFSAASFAVTVPSGIQVFAWIATIATGRPSLQVPMLFILGFLFIFVLGGLTGVMVAVVPFDWQVHDTYFIVAHLHYVLIGGMVFPLIAGVYYWAPSASGRRMSRRLGTWVFWLLFVGVNLTFFPMHISGLMGMPRRVWTYPEGMGLDPWNMASTIGAGIAACGILLLILDLVLHFRISNDAEGNPYKGGTLEWLPQGNYAARSIPRIHSREPLWDNPALEEEVKQGRHFLPGTVTGLRETIVTSPVEARPQYVAIIPGPGWGHVIAAICTAGFFLSLTVQLVWLAAAFGAVAIGAVVWWLWTGTDYGPLIEKADIGGGLRLPVYVTGPDSVGWWAMVVLILVDATTFGCLIFTHAFLWLSQAQPGWPPEGTTLPELASPAVAAALVAGSAALVWLSDLALRRGRHIAMAVLMLGALALFLGGVTLDLGTWWDAGLRPTVHSFAAAVYANHFWQGFHAVLLAMMALYVAARAFAGLIGPVRRVTFDNVRIFWFYAAAQALAGMALVHLFPRLAGSG</sequence>
<evidence type="ECO:0000313" key="18">
    <source>
        <dbReference type="Proteomes" id="UP000245765"/>
    </source>
</evidence>
<feature type="transmembrane region" description="Helical" evidence="15">
    <location>
        <begin position="481"/>
        <end position="501"/>
    </location>
</feature>
<evidence type="ECO:0000256" key="5">
    <source>
        <dbReference type="ARBA" id="ARBA00022617"/>
    </source>
</evidence>
<feature type="transmembrane region" description="Helical" evidence="15">
    <location>
        <begin position="175"/>
        <end position="199"/>
    </location>
</feature>
<dbReference type="InterPro" id="IPR023616">
    <property type="entry name" value="Cyt_c_oxase-like_su1_dom"/>
</dbReference>
<evidence type="ECO:0000256" key="13">
    <source>
        <dbReference type="ARBA" id="ARBA00023136"/>
    </source>
</evidence>
<feature type="transmembrane region" description="Helical" evidence="15">
    <location>
        <begin position="130"/>
        <end position="151"/>
    </location>
</feature>
<feature type="transmembrane region" description="Helical" evidence="15">
    <location>
        <begin position="299"/>
        <end position="319"/>
    </location>
</feature>
<evidence type="ECO:0000256" key="14">
    <source>
        <dbReference type="RuleBase" id="RU000370"/>
    </source>
</evidence>
<accession>A0A317FB21</accession>
<dbReference type="GO" id="GO:0020037">
    <property type="term" value="F:heme binding"/>
    <property type="evidence" value="ECO:0007669"/>
    <property type="project" value="InterPro"/>
</dbReference>
<keyword evidence="4" id="KW-1003">Cell membrane</keyword>
<feature type="transmembrane region" description="Helical" evidence="15">
    <location>
        <begin position="273"/>
        <end position="292"/>
    </location>
</feature>
<dbReference type="GO" id="GO:0009060">
    <property type="term" value="P:aerobic respiration"/>
    <property type="evidence" value="ECO:0007669"/>
    <property type="project" value="InterPro"/>
</dbReference>
<dbReference type="Gene3D" id="1.20.210.10">
    <property type="entry name" value="Cytochrome c oxidase-like, subunit I domain"/>
    <property type="match status" value="1"/>
</dbReference>
<feature type="transmembrane region" description="Helical" evidence="15">
    <location>
        <begin position="402"/>
        <end position="426"/>
    </location>
</feature>
<dbReference type="PROSITE" id="PS50855">
    <property type="entry name" value="COX1"/>
    <property type="match status" value="1"/>
</dbReference>
<dbReference type="GO" id="GO:0022904">
    <property type="term" value="P:respiratory electron transport chain"/>
    <property type="evidence" value="ECO:0007669"/>
    <property type="project" value="InterPro"/>
</dbReference>
<feature type="transmembrane region" description="Helical" evidence="15">
    <location>
        <begin position="584"/>
        <end position="607"/>
    </location>
</feature>
<dbReference type="GO" id="GO:0004129">
    <property type="term" value="F:cytochrome-c oxidase activity"/>
    <property type="evidence" value="ECO:0007669"/>
    <property type="project" value="InterPro"/>
</dbReference>
<keyword evidence="5 14" id="KW-0349">Heme</keyword>
<protein>
    <submittedName>
        <fullName evidence="17">Cytochrome ubiquinol oxidase subunit I</fullName>
    </submittedName>
</protein>
<feature type="domain" description="Cytochrome oxidase subunit I profile" evidence="16">
    <location>
        <begin position="29"/>
        <end position="552"/>
    </location>
</feature>
<keyword evidence="11" id="KW-0408">Iron</keyword>
<feature type="transmembrane region" description="Helical" evidence="15">
    <location>
        <begin position="613"/>
        <end position="633"/>
    </location>
</feature>
<dbReference type="PANTHER" id="PTHR10422:SF35">
    <property type="entry name" value="CYTOCHROME BO(3) UBIQUINOL OXIDASE SUBUNIT 1"/>
    <property type="match status" value="1"/>
</dbReference>
<feature type="transmembrane region" description="Helical" evidence="15">
    <location>
        <begin position="211"/>
        <end position="237"/>
    </location>
</feature>
<feature type="transmembrane region" description="Helical" evidence="15">
    <location>
        <begin position="88"/>
        <end position="118"/>
    </location>
</feature>
<evidence type="ECO:0000256" key="8">
    <source>
        <dbReference type="ARBA" id="ARBA00022723"/>
    </source>
</evidence>
<dbReference type="AlphaFoldDB" id="A0A317FB21"/>
<dbReference type="SUPFAM" id="SSF81452">
    <property type="entry name" value="Cytochrome c oxidase subunit III-like"/>
    <property type="match status" value="1"/>
</dbReference>
<dbReference type="InterPro" id="IPR013833">
    <property type="entry name" value="Cyt_c_oxidase_su3_a-hlx"/>
</dbReference>
<evidence type="ECO:0000313" key="17">
    <source>
        <dbReference type="EMBL" id="PWS36005.1"/>
    </source>
</evidence>
<dbReference type="GO" id="GO:0015990">
    <property type="term" value="P:electron transport coupled proton transport"/>
    <property type="evidence" value="ECO:0007669"/>
    <property type="project" value="TreeGrafter"/>
</dbReference>
<evidence type="ECO:0000256" key="9">
    <source>
        <dbReference type="ARBA" id="ARBA00022982"/>
    </source>
</evidence>
<keyword evidence="8" id="KW-0479">Metal-binding</keyword>
<dbReference type="PRINTS" id="PR01165">
    <property type="entry name" value="CYCOXIDASEI"/>
</dbReference>
<keyword evidence="10 15" id="KW-1133">Transmembrane helix</keyword>
<feature type="transmembrane region" description="Helical" evidence="15">
    <location>
        <begin position="438"/>
        <end position="461"/>
    </location>
</feature>
<feature type="transmembrane region" description="Helical" evidence="15">
    <location>
        <begin position="739"/>
        <end position="763"/>
    </location>
</feature>
<comment type="subcellular location">
    <subcellularLocation>
        <location evidence="1">Cell membrane</location>
        <topology evidence="1">Multi-pass membrane protein</topology>
    </subcellularLocation>
</comment>
<feature type="transmembrane region" description="Helical" evidence="15">
    <location>
        <begin position="45"/>
        <end position="68"/>
    </location>
</feature>
<keyword evidence="9 14" id="KW-0249">Electron transport</keyword>
<evidence type="ECO:0000256" key="10">
    <source>
        <dbReference type="ARBA" id="ARBA00022989"/>
    </source>
</evidence>
<proteinExistence type="inferred from homology"/>
<comment type="similarity">
    <text evidence="2 14">Belongs to the heme-copper respiratory oxidase family.</text>
</comment>
<comment type="caution">
    <text evidence="17">The sequence shown here is derived from an EMBL/GenBank/DDBJ whole genome shotgun (WGS) entry which is preliminary data.</text>
</comment>
<dbReference type="InterPro" id="IPR000883">
    <property type="entry name" value="Cyt_C_Oxase_1"/>
</dbReference>
<feature type="transmembrane region" description="Helical" evidence="15">
    <location>
        <begin position="708"/>
        <end position="727"/>
    </location>
</feature>
<feature type="transmembrane region" description="Helical" evidence="15">
    <location>
        <begin position="822"/>
        <end position="840"/>
    </location>
</feature>
<dbReference type="EMBL" id="QGNA01000004">
    <property type="protein sequence ID" value="PWS36005.1"/>
    <property type="molecule type" value="Genomic_DNA"/>
</dbReference>